<dbReference type="Gene3D" id="3.90.230.10">
    <property type="entry name" value="Creatinase/methionine aminopeptidase superfamily"/>
    <property type="match status" value="1"/>
</dbReference>
<dbReference type="GO" id="GO:0008235">
    <property type="term" value="F:metalloexopeptidase activity"/>
    <property type="evidence" value="ECO:0007669"/>
    <property type="project" value="UniProtKB-UniRule"/>
</dbReference>
<feature type="binding site" evidence="7">
    <location>
        <position position="252"/>
    </location>
    <ligand>
        <name>Mn(2+)</name>
        <dbReference type="ChEBI" id="CHEBI:29035"/>
        <label>1</label>
    </ligand>
</feature>
<keyword evidence="11" id="KW-1185">Reference proteome</keyword>
<dbReference type="InterPro" id="IPR029149">
    <property type="entry name" value="Creatin/AminoP/Spt16_N"/>
</dbReference>
<dbReference type="Pfam" id="PF21216">
    <property type="entry name" value="PepQ_N"/>
    <property type="match status" value="1"/>
</dbReference>
<evidence type="ECO:0000256" key="1">
    <source>
        <dbReference type="ARBA" id="ARBA00022670"/>
    </source>
</evidence>
<dbReference type="GO" id="GO:0046872">
    <property type="term" value="F:metal ion binding"/>
    <property type="evidence" value="ECO:0007669"/>
    <property type="project" value="UniProtKB-KW"/>
</dbReference>
<dbReference type="InterPro" id="IPR052433">
    <property type="entry name" value="X-Pro_dipept-like"/>
</dbReference>
<dbReference type="InterPro" id="IPR001131">
    <property type="entry name" value="Peptidase_M24B_aminopep-P_CS"/>
</dbReference>
<protein>
    <recommendedName>
        <fullName evidence="7">Xaa-Pro dipeptidase</fullName>
        <shortName evidence="7">X-Pro dipeptidase</shortName>
        <ecNumber evidence="7">3.4.13.9</ecNumber>
    </recommendedName>
    <alternativeName>
        <fullName evidence="7">Imidodipeptidase</fullName>
    </alternativeName>
    <alternativeName>
        <fullName evidence="7">Proline dipeptidase</fullName>
        <shortName evidence="7">Prolidase</shortName>
    </alternativeName>
</protein>
<dbReference type="InterPro" id="IPR036005">
    <property type="entry name" value="Creatinase/aminopeptidase-like"/>
</dbReference>
<sequence length="430" mass="47053">MTNDHLAALQSDHIAHLKAAYADILSRHGYDAVLISSGAAPVRYADDQAHHHHGYGHFLHWTGLAGVEHSWLLIERDGTARLWLHRPEDFWHATPDLPTGAWTNHIPVRGQHTVNPPEIAMPARMAVIGDPAQIAEAPGDPNPPTLLNALDEQRLIKTGYEIACIERANELAATGHQAAREAFLAGGSEFDINLAYQKATWQREAEAPYHSIIGLNDHAGILHYQHYDTAPPSVAQSLLIDAGVRYRGYCSDITRTTGTTDSPRFRALIEGMDQLQNRLCDAVAPGLEFAELHDRAHQGVAALLRSSGLVQGLDEGEMVRRGITRAFFPHGLGHSLGIQVHDVAGKPAPAPENAPFLRLTRRLEAGMVITIEPGLYFIPSLLNPILDSADGHAINHALVDELRPCGGIRIEDNVLVTRKGARNLTRPYLP</sequence>
<dbReference type="EMBL" id="NMPM01000004">
    <property type="protein sequence ID" value="PAV27411.1"/>
    <property type="molecule type" value="Genomic_DNA"/>
</dbReference>
<name>A0A2A2I5X5_9GAMM</name>
<dbReference type="SUPFAM" id="SSF55920">
    <property type="entry name" value="Creatinase/aminopeptidase"/>
    <property type="match status" value="1"/>
</dbReference>
<feature type="domain" description="Xaa-Pro dipeptidase N-terminal" evidence="9">
    <location>
        <begin position="11"/>
        <end position="151"/>
    </location>
</feature>
<evidence type="ECO:0000259" key="8">
    <source>
        <dbReference type="Pfam" id="PF00557"/>
    </source>
</evidence>
<dbReference type="AlphaFoldDB" id="A0A2A2I5X5"/>
<dbReference type="PROSITE" id="PS00491">
    <property type="entry name" value="PROLINE_PEPTIDASE"/>
    <property type="match status" value="1"/>
</dbReference>
<dbReference type="NCBIfam" id="NF010133">
    <property type="entry name" value="PRK13607.1"/>
    <property type="match status" value="1"/>
</dbReference>
<evidence type="ECO:0000256" key="4">
    <source>
        <dbReference type="ARBA" id="ARBA00022997"/>
    </source>
</evidence>
<comment type="cofactor">
    <cofactor evidence="7">
        <name>Mn(2+)</name>
        <dbReference type="ChEBI" id="CHEBI:29035"/>
    </cofactor>
    <text evidence="7">Binds 2 manganese ions per subunit.</text>
</comment>
<feature type="binding site" evidence="7">
    <location>
        <position position="411"/>
    </location>
    <ligand>
        <name>Mn(2+)</name>
        <dbReference type="ChEBI" id="CHEBI:29035"/>
        <label>1</label>
    </ligand>
</feature>
<evidence type="ECO:0000256" key="2">
    <source>
        <dbReference type="ARBA" id="ARBA00022723"/>
    </source>
</evidence>
<dbReference type="GO" id="GO:0004177">
    <property type="term" value="F:aminopeptidase activity"/>
    <property type="evidence" value="ECO:0007669"/>
    <property type="project" value="TreeGrafter"/>
</dbReference>
<dbReference type="InterPro" id="IPR022846">
    <property type="entry name" value="X_Pro_dipept"/>
</dbReference>
<dbReference type="EC" id="3.4.13.9" evidence="7"/>
<feature type="binding site" evidence="7">
    <location>
        <position position="252"/>
    </location>
    <ligand>
        <name>Mn(2+)</name>
        <dbReference type="ChEBI" id="CHEBI:29035"/>
        <label>2</label>
    </ligand>
</feature>
<reference evidence="10 11" key="1">
    <citation type="submission" date="2017-07" db="EMBL/GenBank/DDBJ databases">
        <title>Tamlnaduibacter salinus (Mi-7) genome sequencing.</title>
        <authorList>
            <person name="Verma A."/>
            <person name="Krishnamurthi S."/>
        </authorList>
    </citation>
    <scope>NUCLEOTIDE SEQUENCE [LARGE SCALE GENOMIC DNA]</scope>
    <source>
        <strain evidence="10 11">Mi-7</strain>
    </source>
</reference>
<dbReference type="Gene3D" id="3.40.350.10">
    <property type="entry name" value="Creatinase/prolidase N-terminal domain"/>
    <property type="match status" value="1"/>
</dbReference>
<feature type="domain" description="Peptidase M24" evidence="8">
    <location>
        <begin position="164"/>
        <end position="417"/>
    </location>
</feature>
<dbReference type="Proteomes" id="UP000218332">
    <property type="component" value="Unassembled WGS sequence"/>
</dbReference>
<dbReference type="GO" id="GO:0006508">
    <property type="term" value="P:proteolysis"/>
    <property type="evidence" value="ECO:0007669"/>
    <property type="project" value="UniProtKB-KW"/>
</dbReference>
<dbReference type="RefSeq" id="WP_095609493.1">
    <property type="nucleotide sequence ID" value="NZ_NMPM01000004.1"/>
</dbReference>
<comment type="similarity">
    <text evidence="7">Belongs to the peptidase M24B family. Bacterial-type prolidase subfamily.</text>
</comment>
<dbReference type="InterPro" id="IPR048819">
    <property type="entry name" value="PepQ_N"/>
</dbReference>
<dbReference type="GO" id="GO:0016795">
    <property type="term" value="F:phosphoric triester hydrolase activity"/>
    <property type="evidence" value="ECO:0007669"/>
    <property type="project" value="InterPro"/>
</dbReference>
<evidence type="ECO:0000313" key="11">
    <source>
        <dbReference type="Proteomes" id="UP000218332"/>
    </source>
</evidence>
<feature type="binding site" evidence="7">
    <location>
        <position position="372"/>
    </location>
    <ligand>
        <name>Mn(2+)</name>
        <dbReference type="ChEBI" id="CHEBI:29035"/>
        <label>1</label>
    </ligand>
</feature>
<dbReference type="GO" id="GO:0005829">
    <property type="term" value="C:cytosol"/>
    <property type="evidence" value="ECO:0007669"/>
    <property type="project" value="TreeGrafter"/>
</dbReference>
<evidence type="ECO:0000256" key="3">
    <source>
        <dbReference type="ARBA" id="ARBA00022801"/>
    </source>
</evidence>
<proteinExistence type="inferred from homology"/>
<evidence type="ECO:0000259" key="9">
    <source>
        <dbReference type="Pfam" id="PF21216"/>
    </source>
</evidence>
<dbReference type="Pfam" id="PF00557">
    <property type="entry name" value="Peptidase_M24"/>
    <property type="match status" value="1"/>
</dbReference>
<keyword evidence="5 7" id="KW-0482">Metalloprotease</keyword>
<dbReference type="PANTHER" id="PTHR43226:SF8">
    <property type="entry name" value="XAA-PRO DIPEPTIDASE"/>
    <property type="match status" value="1"/>
</dbReference>
<organism evidence="10 11">
    <name type="scientific">Tamilnaduibacter salinus</name>
    <dbReference type="NCBI Taxonomy" id="1484056"/>
    <lineage>
        <taxon>Bacteria</taxon>
        <taxon>Pseudomonadati</taxon>
        <taxon>Pseudomonadota</taxon>
        <taxon>Gammaproteobacteria</taxon>
        <taxon>Pseudomonadales</taxon>
        <taxon>Marinobacteraceae</taxon>
        <taxon>Tamilnaduibacter</taxon>
    </lineage>
</organism>
<feature type="binding site" evidence="7">
    <location>
        <position position="241"/>
    </location>
    <ligand>
        <name>Mn(2+)</name>
        <dbReference type="ChEBI" id="CHEBI:29035"/>
        <label>2</label>
    </ligand>
</feature>
<feature type="binding site" evidence="7">
    <location>
        <position position="334"/>
    </location>
    <ligand>
        <name>Mn(2+)</name>
        <dbReference type="ChEBI" id="CHEBI:29035"/>
        <label>1</label>
    </ligand>
</feature>
<gene>
    <name evidence="7" type="primary">pepQ</name>
    <name evidence="10" type="ORF">CF392_00400</name>
</gene>
<accession>A0A2A2I5X5</accession>
<dbReference type="PANTHER" id="PTHR43226">
    <property type="entry name" value="XAA-PRO AMINOPEPTIDASE 3"/>
    <property type="match status" value="1"/>
</dbReference>
<evidence type="ECO:0000256" key="5">
    <source>
        <dbReference type="ARBA" id="ARBA00023049"/>
    </source>
</evidence>
<feature type="binding site" evidence="7">
    <location>
        <position position="411"/>
    </location>
    <ligand>
        <name>Mn(2+)</name>
        <dbReference type="ChEBI" id="CHEBI:29035"/>
        <label>2</label>
    </ligand>
</feature>
<keyword evidence="3 7" id="KW-0378">Hydrolase</keyword>
<dbReference type="GO" id="GO:0102009">
    <property type="term" value="F:proline dipeptidase activity"/>
    <property type="evidence" value="ECO:0007669"/>
    <property type="project" value="UniProtKB-EC"/>
</dbReference>
<keyword evidence="2 7" id="KW-0479">Metal-binding</keyword>
<keyword evidence="6 7" id="KW-0464">Manganese</keyword>
<evidence type="ECO:0000256" key="7">
    <source>
        <dbReference type="HAMAP-Rule" id="MF_01279"/>
    </source>
</evidence>
<dbReference type="HAMAP" id="MF_01279">
    <property type="entry name" value="X_Pro_dipeptid"/>
    <property type="match status" value="1"/>
</dbReference>
<evidence type="ECO:0000313" key="10">
    <source>
        <dbReference type="EMBL" id="PAV27411.1"/>
    </source>
</evidence>
<evidence type="ECO:0000256" key="6">
    <source>
        <dbReference type="ARBA" id="ARBA00023211"/>
    </source>
</evidence>
<keyword evidence="1 7" id="KW-0645">Protease</keyword>
<comment type="caution">
    <text evidence="10">The sequence shown here is derived from an EMBL/GenBank/DDBJ whole genome shotgun (WGS) entry which is preliminary data.</text>
</comment>
<comment type="function">
    <text evidence="7">Splits dipeptides with a prolyl residue in the C-terminal position.</text>
</comment>
<keyword evidence="4 7" id="KW-0224">Dipeptidase</keyword>
<dbReference type="InterPro" id="IPR000994">
    <property type="entry name" value="Pept_M24"/>
</dbReference>
<comment type="catalytic activity">
    <reaction evidence="7">
        <text>Xaa-L-Pro dipeptide + H2O = an L-alpha-amino acid + L-proline</text>
        <dbReference type="Rhea" id="RHEA:76407"/>
        <dbReference type="ChEBI" id="CHEBI:15377"/>
        <dbReference type="ChEBI" id="CHEBI:59869"/>
        <dbReference type="ChEBI" id="CHEBI:60039"/>
        <dbReference type="ChEBI" id="CHEBI:195196"/>
        <dbReference type="EC" id="3.4.13.9"/>
    </reaction>
</comment>